<name>A0A0D0TER1_CRYGA</name>
<organism evidence="1">
    <name type="scientific">Cryptococcus bacillisporus CA1280</name>
    <dbReference type="NCBI Taxonomy" id="1296109"/>
    <lineage>
        <taxon>Eukaryota</taxon>
        <taxon>Fungi</taxon>
        <taxon>Dikarya</taxon>
        <taxon>Basidiomycota</taxon>
        <taxon>Agaricomycotina</taxon>
        <taxon>Tremellomycetes</taxon>
        <taxon>Tremellales</taxon>
        <taxon>Cryptococcaceae</taxon>
        <taxon>Cryptococcus</taxon>
        <taxon>Cryptococcus gattii species complex</taxon>
    </lineage>
</organism>
<protein>
    <submittedName>
        <fullName evidence="1">Uncharacterized protein</fullName>
    </submittedName>
</protein>
<evidence type="ECO:0000313" key="1">
    <source>
        <dbReference type="EMBL" id="KIR44902.1"/>
    </source>
</evidence>
<gene>
    <name evidence="1" type="ORF">I312_05875</name>
</gene>
<reference evidence="1" key="1">
    <citation type="submission" date="2015-01" db="EMBL/GenBank/DDBJ databases">
        <title>The Genome Sequence of Cryptococcus gattii CA1280.</title>
        <authorList>
            <consortium name="The Broad Institute Genomics Platform"/>
            <person name="Cuomo C."/>
            <person name="Litvintseva A."/>
            <person name="Chen Y."/>
            <person name="Heitman J."/>
            <person name="Sun S."/>
            <person name="Springer D."/>
            <person name="Dromer F."/>
            <person name="Young S."/>
            <person name="Zeng Q."/>
            <person name="Gargeya S."/>
            <person name="Abouelleil A."/>
            <person name="Alvarado L."/>
            <person name="Chapman S.B."/>
            <person name="Gainer-Dewar J."/>
            <person name="Goldberg J."/>
            <person name="Griggs A."/>
            <person name="Gujja S."/>
            <person name="Hansen M."/>
            <person name="Howarth C."/>
            <person name="Imamovic A."/>
            <person name="Larimer J."/>
            <person name="Murphy C."/>
            <person name="Naylor J."/>
            <person name="Pearson M."/>
            <person name="Priest M."/>
            <person name="Roberts A."/>
            <person name="Saif S."/>
            <person name="Shea T."/>
            <person name="Sykes S."/>
            <person name="Wortman J."/>
            <person name="Nusbaum C."/>
            <person name="Birren B."/>
        </authorList>
    </citation>
    <scope>NUCLEOTIDE SEQUENCE [LARGE SCALE GENOMIC DNA]</scope>
    <source>
        <strain evidence="1">CA1280</strain>
    </source>
</reference>
<dbReference type="EMBL" id="KN847993">
    <property type="protein sequence ID" value="KIR44902.1"/>
    <property type="molecule type" value="Genomic_DNA"/>
</dbReference>
<sequence>MPSVMTLPGVMLPKLRFTSLATNPHGPSGFPPTWLPFLSRWIDGQIGRDKKSENQTSIPIRYSPTWENVPV</sequence>
<dbReference type="HOGENOM" id="CLU_2739933_0_0_1"/>
<accession>A0A0D0TER1</accession>
<dbReference type="AlphaFoldDB" id="A0A0D0TER1"/>
<proteinExistence type="predicted"/>